<accession>A0A3S4R284</accession>
<proteinExistence type="predicted"/>
<sequence length="141" mass="16511">MDTQPKEKQPAHIVNMSDHFEITYLDMAANELFPVDNFITHVEENGLILLEGRLKKSDDIPTDDGEWLKKVLFVREHNLWHYHIGYPSYDPGKPFGDRTSEYVLHLQRHPCGTKTTIVHWAKHPPFKLPSLDYFIATQRDE</sequence>
<dbReference type="Proteomes" id="UP000281909">
    <property type="component" value="Chromosome"/>
</dbReference>
<evidence type="ECO:0000313" key="2">
    <source>
        <dbReference type="Proteomes" id="UP000281909"/>
    </source>
</evidence>
<dbReference type="OrthoDB" id="8689178at2"/>
<organism evidence="1 2">
    <name type="scientific">Pseudomonas fluorescens</name>
    <dbReference type="NCBI Taxonomy" id="294"/>
    <lineage>
        <taxon>Bacteria</taxon>
        <taxon>Pseudomonadati</taxon>
        <taxon>Pseudomonadota</taxon>
        <taxon>Gammaproteobacteria</taxon>
        <taxon>Pseudomonadales</taxon>
        <taxon>Pseudomonadaceae</taxon>
        <taxon>Pseudomonas</taxon>
    </lineage>
</organism>
<reference evidence="1 2" key="1">
    <citation type="submission" date="2018-12" db="EMBL/GenBank/DDBJ databases">
        <authorList>
            <consortium name="Pathogen Informatics"/>
        </authorList>
    </citation>
    <scope>NUCLEOTIDE SEQUENCE [LARGE SCALE GENOMIC DNA]</scope>
    <source>
        <strain evidence="1 2">NCTC9428</strain>
    </source>
</reference>
<dbReference type="AlphaFoldDB" id="A0A3S4R284"/>
<dbReference type="RefSeq" id="WP_126360043.1">
    <property type="nucleotide sequence ID" value="NZ_LR134318.1"/>
</dbReference>
<protein>
    <submittedName>
        <fullName evidence="1">Uncharacterized protein</fullName>
    </submittedName>
</protein>
<dbReference type="EMBL" id="LR134318">
    <property type="protein sequence ID" value="VEF08474.1"/>
    <property type="molecule type" value="Genomic_DNA"/>
</dbReference>
<evidence type="ECO:0000313" key="1">
    <source>
        <dbReference type="EMBL" id="VEF08474.1"/>
    </source>
</evidence>
<gene>
    <name evidence="1" type="ORF">NCTC9428_00802</name>
</gene>
<name>A0A3S4R284_PSEFL</name>